<dbReference type="GO" id="GO:0016020">
    <property type="term" value="C:membrane"/>
    <property type="evidence" value="ECO:0007669"/>
    <property type="project" value="UniProtKB-SubCell"/>
</dbReference>
<evidence type="ECO:0000256" key="6">
    <source>
        <dbReference type="SAM" id="SignalP"/>
    </source>
</evidence>
<sequence length="382" mass="42973">MREIIVRTECFFLFLLLACFTISRGTAFKTVYDHTPYYRVNVSQNASVGKALWFDLNDSNSDKTSDAIRITLPFDSLIFGQTFRYADIYSVGSLMLLVIKDQNTEMTHYIKPLSIDRTWLTQLNFRYFMNDTQLTVTWENLNRFRRASTYQVTIYKSGNIAFVFKDIDERLASVEPVIYDFGFKYDFTEYVRVNLTDTKISTWSSITLTPLPTCVNHTDETSCLSTCHLNCSWCPSAKLCSSGEDLMKPLWEENYCNREAKTCLEAEETTATTTTPPTPPPPLPTTIKSRITSTKTGLTVPSTSSVTRRLVTSATIKTPPTTPVPSSKPESGTFMPGILFAAFLVGVALGLLGLLVQSLWEKRQQDATMGETGTSNDINMSE</sequence>
<dbReference type="InterPro" id="IPR031152">
    <property type="entry name" value="PLXDC"/>
</dbReference>
<evidence type="ECO:0000256" key="1">
    <source>
        <dbReference type="ARBA" id="ARBA00004479"/>
    </source>
</evidence>
<comment type="subcellular location">
    <subcellularLocation>
        <location evidence="1">Membrane</location>
        <topology evidence="1">Single-pass type I membrane protein</topology>
    </subcellularLocation>
</comment>
<evidence type="ECO:0000256" key="2">
    <source>
        <dbReference type="ARBA" id="ARBA00022692"/>
    </source>
</evidence>
<feature type="signal peptide" evidence="6">
    <location>
        <begin position="1"/>
        <end position="27"/>
    </location>
</feature>
<feature type="chain" id="PRO_5036262667" evidence="6">
    <location>
        <begin position="28"/>
        <end position="382"/>
    </location>
</feature>
<dbReference type="PANTHER" id="PTHR13055">
    <property type="entry name" value="TUMOR ENDOTHELIAL MARKER 7 RELATED"/>
    <property type="match status" value="1"/>
</dbReference>
<evidence type="ECO:0000256" key="3">
    <source>
        <dbReference type="ARBA" id="ARBA00022729"/>
    </source>
</evidence>
<proteinExistence type="predicted"/>
<name>A0A8D8ZA28_9HEMI</name>
<dbReference type="PANTHER" id="PTHR13055:SF12">
    <property type="entry name" value="LD40707P"/>
    <property type="match status" value="1"/>
</dbReference>
<organism evidence="7">
    <name type="scientific">Cacopsylla melanoneura</name>
    <dbReference type="NCBI Taxonomy" id="428564"/>
    <lineage>
        <taxon>Eukaryota</taxon>
        <taxon>Metazoa</taxon>
        <taxon>Ecdysozoa</taxon>
        <taxon>Arthropoda</taxon>
        <taxon>Hexapoda</taxon>
        <taxon>Insecta</taxon>
        <taxon>Pterygota</taxon>
        <taxon>Neoptera</taxon>
        <taxon>Paraneoptera</taxon>
        <taxon>Hemiptera</taxon>
        <taxon>Sternorrhyncha</taxon>
        <taxon>Psylloidea</taxon>
        <taxon>Psyllidae</taxon>
        <taxon>Psyllinae</taxon>
        <taxon>Cacopsylla</taxon>
    </lineage>
</organism>
<protein>
    <submittedName>
        <fullName evidence="7">Plexin domain-containing protein 1</fullName>
    </submittedName>
</protein>
<keyword evidence="4 5" id="KW-1133">Transmembrane helix</keyword>
<keyword evidence="3 6" id="KW-0732">Signal</keyword>
<keyword evidence="5" id="KW-0472">Membrane</keyword>
<dbReference type="EMBL" id="HBUF01444566">
    <property type="protein sequence ID" value="CAG6743215.1"/>
    <property type="molecule type" value="Transcribed_RNA"/>
</dbReference>
<accession>A0A8D8ZA28</accession>
<dbReference type="AlphaFoldDB" id="A0A8D8ZA28"/>
<evidence type="ECO:0000256" key="5">
    <source>
        <dbReference type="SAM" id="Phobius"/>
    </source>
</evidence>
<evidence type="ECO:0000256" key="4">
    <source>
        <dbReference type="ARBA" id="ARBA00022989"/>
    </source>
</evidence>
<keyword evidence="2 5" id="KW-0812">Transmembrane</keyword>
<dbReference type="EMBL" id="HBUF01444565">
    <property type="protein sequence ID" value="CAG6743214.1"/>
    <property type="molecule type" value="Transcribed_RNA"/>
</dbReference>
<reference evidence="7" key="1">
    <citation type="submission" date="2021-05" db="EMBL/GenBank/DDBJ databases">
        <authorList>
            <person name="Alioto T."/>
            <person name="Alioto T."/>
            <person name="Gomez Garrido J."/>
        </authorList>
    </citation>
    <scope>NUCLEOTIDE SEQUENCE</scope>
</reference>
<feature type="transmembrane region" description="Helical" evidence="5">
    <location>
        <begin position="334"/>
        <end position="356"/>
    </location>
</feature>
<evidence type="ECO:0000313" key="7">
    <source>
        <dbReference type="EMBL" id="CAG6743214.1"/>
    </source>
</evidence>